<protein>
    <recommendedName>
        <fullName evidence="3">DNA topoisomerase (ATP-hydrolyzing)</fullName>
        <ecNumber evidence="3">5.6.2.2</ecNumber>
    </recommendedName>
</protein>
<evidence type="ECO:0000313" key="10">
    <source>
        <dbReference type="EMBL" id="GFD53956.1"/>
    </source>
</evidence>
<keyword evidence="4" id="KW-0547">Nucleotide-binding</keyword>
<dbReference type="InterPro" id="IPR014721">
    <property type="entry name" value="Ribsml_uS5_D2-typ_fold_subgr"/>
</dbReference>
<dbReference type="InterPro" id="IPR013759">
    <property type="entry name" value="Topo_IIA_B_C"/>
</dbReference>
<organism evidence="10">
    <name type="scientific">Tanacetum cinerariifolium</name>
    <name type="common">Dalmatian daisy</name>
    <name type="synonym">Chrysanthemum cinerariifolium</name>
    <dbReference type="NCBI Taxonomy" id="118510"/>
    <lineage>
        <taxon>Eukaryota</taxon>
        <taxon>Viridiplantae</taxon>
        <taxon>Streptophyta</taxon>
        <taxon>Embryophyta</taxon>
        <taxon>Tracheophyta</taxon>
        <taxon>Spermatophyta</taxon>
        <taxon>Magnoliopsida</taxon>
        <taxon>eudicotyledons</taxon>
        <taxon>Gunneridae</taxon>
        <taxon>Pentapetalae</taxon>
        <taxon>asterids</taxon>
        <taxon>campanulids</taxon>
        <taxon>Asterales</taxon>
        <taxon>Asteraceae</taxon>
        <taxon>Asteroideae</taxon>
        <taxon>Anthemideae</taxon>
        <taxon>Anthemidinae</taxon>
        <taxon>Tanacetum</taxon>
    </lineage>
</organism>
<proteinExistence type="inferred from homology"/>
<comment type="similarity">
    <text evidence="2">Belongs to the type II topoisomerase GyrB family.</text>
</comment>
<accession>A0A699X7X9</accession>
<dbReference type="GO" id="GO:0003677">
    <property type="term" value="F:DNA binding"/>
    <property type="evidence" value="ECO:0007669"/>
    <property type="project" value="UniProtKB-KW"/>
</dbReference>
<dbReference type="EC" id="5.6.2.2" evidence="3"/>
<evidence type="ECO:0000256" key="5">
    <source>
        <dbReference type="ARBA" id="ARBA00022840"/>
    </source>
</evidence>
<dbReference type="InterPro" id="IPR020568">
    <property type="entry name" value="Ribosomal_Su5_D2-typ_SF"/>
</dbReference>
<dbReference type="PRINTS" id="PR01159">
    <property type="entry name" value="DNAGYRASEB"/>
</dbReference>
<dbReference type="PANTHER" id="PTHR45866:SF1">
    <property type="entry name" value="DNA GYRASE SUBUNIT B, MITOCHONDRIAL"/>
    <property type="match status" value="1"/>
</dbReference>
<feature type="domain" description="DNA topoisomerase type IIA subunit B" evidence="9">
    <location>
        <begin position="1"/>
        <end position="54"/>
    </location>
</feature>
<dbReference type="GO" id="GO:0005524">
    <property type="term" value="F:ATP binding"/>
    <property type="evidence" value="ECO:0007669"/>
    <property type="project" value="UniProtKB-KW"/>
</dbReference>
<dbReference type="Gene3D" id="3.30.230.10">
    <property type="match status" value="1"/>
</dbReference>
<dbReference type="GO" id="GO:0006265">
    <property type="term" value="P:DNA topological change"/>
    <property type="evidence" value="ECO:0007669"/>
    <property type="project" value="InterPro"/>
</dbReference>
<evidence type="ECO:0000256" key="8">
    <source>
        <dbReference type="ARBA" id="ARBA00023235"/>
    </source>
</evidence>
<dbReference type="InterPro" id="IPR018522">
    <property type="entry name" value="TopoIIA_CS"/>
</dbReference>
<feature type="non-terminal residue" evidence="10">
    <location>
        <position position="1"/>
    </location>
</feature>
<dbReference type="AlphaFoldDB" id="A0A699X7X9"/>
<comment type="catalytic activity">
    <reaction evidence="1">
        <text>ATP-dependent breakage, passage and rejoining of double-stranded DNA.</text>
        <dbReference type="EC" id="5.6.2.2"/>
    </reaction>
</comment>
<evidence type="ECO:0000256" key="6">
    <source>
        <dbReference type="ARBA" id="ARBA00023029"/>
    </source>
</evidence>
<dbReference type="Gene3D" id="3.40.50.670">
    <property type="match status" value="1"/>
</dbReference>
<dbReference type="InterPro" id="IPR013760">
    <property type="entry name" value="Topo_IIA-like_dom_sf"/>
</dbReference>
<dbReference type="InterPro" id="IPR000565">
    <property type="entry name" value="Topo_IIA_B"/>
</dbReference>
<evidence type="ECO:0000259" key="9">
    <source>
        <dbReference type="Pfam" id="PF00204"/>
    </source>
</evidence>
<dbReference type="PANTHER" id="PTHR45866">
    <property type="entry name" value="DNA GYRASE/TOPOISOMERASE SUBUNIT B"/>
    <property type="match status" value="1"/>
</dbReference>
<keyword evidence="6" id="KW-0799">Topoisomerase</keyword>
<feature type="non-terminal residue" evidence="10">
    <location>
        <position position="99"/>
    </location>
</feature>
<dbReference type="PROSITE" id="PS00177">
    <property type="entry name" value="TOPOISOMERASE_II"/>
    <property type="match status" value="1"/>
</dbReference>
<dbReference type="SUPFAM" id="SSF56719">
    <property type="entry name" value="Type II DNA topoisomerase"/>
    <property type="match status" value="1"/>
</dbReference>
<evidence type="ECO:0000256" key="1">
    <source>
        <dbReference type="ARBA" id="ARBA00000185"/>
    </source>
</evidence>
<keyword evidence="8" id="KW-0413">Isomerase</keyword>
<reference evidence="10" key="1">
    <citation type="journal article" date="2019" name="Sci. Rep.">
        <title>Draft genome of Tanacetum cinerariifolium, the natural source of mosquito coil.</title>
        <authorList>
            <person name="Yamashiro T."/>
            <person name="Shiraishi A."/>
            <person name="Satake H."/>
            <person name="Nakayama K."/>
        </authorList>
    </citation>
    <scope>NUCLEOTIDE SEQUENCE</scope>
</reference>
<keyword evidence="5" id="KW-0067">ATP-binding</keyword>
<evidence type="ECO:0000256" key="2">
    <source>
        <dbReference type="ARBA" id="ARBA00010708"/>
    </source>
</evidence>
<dbReference type="EMBL" id="BKCJ011800554">
    <property type="protein sequence ID" value="GFD53956.1"/>
    <property type="molecule type" value="Genomic_DNA"/>
</dbReference>
<comment type="caution">
    <text evidence="10">The sequence shown here is derived from an EMBL/GenBank/DDBJ whole genome shotgun (WGS) entry which is preliminary data.</text>
</comment>
<evidence type="ECO:0000256" key="4">
    <source>
        <dbReference type="ARBA" id="ARBA00022741"/>
    </source>
</evidence>
<dbReference type="Pfam" id="PF00204">
    <property type="entry name" value="DNA_gyraseB"/>
    <property type="match status" value="1"/>
</dbReference>
<dbReference type="GO" id="GO:0003918">
    <property type="term" value="F:DNA topoisomerase type II (double strand cut, ATP-hydrolyzing) activity"/>
    <property type="evidence" value="ECO:0007669"/>
    <property type="project" value="UniProtKB-EC"/>
</dbReference>
<dbReference type="InterPro" id="IPR013506">
    <property type="entry name" value="Topo_IIA_bsu_dom2"/>
</dbReference>
<sequence length="99" mass="10420">KTKLGNSEVSGAVNSVVGEILAQYLEENPNQANRIMDKVILAAKARIAARKAKDMVQRKNVLGSNSLPGKLADCSDSDPEVCELYLVEGDSAGGTAKMG</sequence>
<evidence type="ECO:0000256" key="3">
    <source>
        <dbReference type="ARBA" id="ARBA00012895"/>
    </source>
</evidence>
<gene>
    <name evidence="10" type="ORF">Tci_925925</name>
</gene>
<evidence type="ECO:0000256" key="7">
    <source>
        <dbReference type="ARBA" id="ARBA00023125"/>
    </source>
</evidence>
<dbReference type="SUPFAM" id="SSF54211">
    <property type="entry name" value="Ribosomal protein S5 domain 2-like"/>
    <property type="match status" value="1"/>
</dbReference>
<name>A0A699X7X9_TANCI</name>
<keyword evidence="7" id="KW-0238">DNA-binding</keyword>